<evidence type="ECO:0000313" key="3">
    <source>
        <dbReference type="EMBL" id="KXU34500.1"/>
    </source>
</evidence>
<feature type="signal peptide" evidence="1">
    <location>
        <begin position="1"/>
        <end position="38"/>
    </location>
</feature>
<accession>A0A139SJ47</accession>
<evidence type="ECO:0000259" key="2">
    <source>
        <dbReference type="Pfam" id="PF03372"/>
    </source>
</evidence>
<gene>
    <name evidence="3" type="ORF">AXK11_08220</name>
</gene>
<dbReference type="GO" id="GO:0003824">
    <property type="term" value="F:catalytic activity"/>
    <property type="evidence" value="ECO:0007669"/>
    <property type="project" value="InterPro"/>
</dbReference>
<dbReference type="Gene3D" id="3.60.10.10">
    <property type="entry name" value="Endonuclease/exonuclease/phosphatase"/>
    <property type="match status" value="1"/>
</dbReference>
<name>A0A139SJ47_9BACT</name>
<feature type="chain" id="PRO_5007489569" description="Endonuclease/exonuclease/phosphatase domain-containing protein" evidence="1">
    <location>
        <begin position="39"/>
        <end position="347"/>
    </location>
</feature>
<evidence type="ECO:0000256" key="1">
    <source>
        <dbReference type="SAM" id="SignalP"/>
    </source>
</evidence>
<keyword evidence="4" id="KW-1185">Reference proteome</keyword>
<dbReference type="OrthoDB" id="186070at2"/>
<dbReference type="RefSeq" id="WP_068631110.1">
    <property type="nucleotide sequence ID" value="NZ_LSZQ01000061.1"/>
</dbReference>
<dbReference type="STRING" id="1548207.AXK11_08220"/>
<dbReference type="AlphaFoldDB" id="A0A139SJ47"/>
<dbReference type="EMBL" id="LSZQ01000061">
    <property type="protein sequence ID" value="KXU34500.1"/>
    <property type="molecule type" value="Genomic_DNA"/>
</dbReference>
<dbReference type="Proteomes" id="UP000070058">
    <property type="component" value="Unassembled WGS sequence"/>
</dbReference>
<sequence>MCPNHCPRSASKAAFRALLRCLFWVAIFALFPSQNGTAKEPFPPPETTLPARLKIATYNIENYNATSRRTPLGFRTGYPKSEAAKRALRQVIRQIDADVLVLQEMGPVEYLIELQRDLRSEGLFYPHTALVRGPDAQRHVAALSRFPFAEVHEHTPLRFRYRDSHEDVKRGLLELRFATAAGPLAIWALHLKSRYSRDAADPESAALRTGEARRIRDFILQRIASTDTRFYLILGDFNDTKASPPLGALQQRGKVRLSHLLDAADSRGESWTYRNAREDSYWRVDHILASPKLLPAVSGARATIADAPEVRDASDHRPLSVTLDLAQLPAITPKEEERPSSAAAASN</sequence>
<dbReference type="Pfam" id="PF03372">
    <property type="entry name" value="Exo_endo_phos"/>
    <property type="match status" value="1"/>
</dbReference>
<evidence type="ECO:0000313" key="4">
    <source>
        <dbReference type="Proteomes" id="UP000070058"/>
    </source>
</evidence>
<comment type="caution">
    <text evidence="3">The sequence shown here is derived from an EMBL/GenBank/DDBJ whole genome shotgun (WGS) entry which is preliminary data.</text>
</comment>
<organism evidence="3 4">
    <name type="scientific">Cephaloticoccus primus</name>
    <dbReference type="NCBI Taxonomy" id="1548207"/>
    <lineage>
        <taxon>Bacteria</taxon>
        <taxon>Pseudomonadati</taxon>
        <taxon>Verrucomicrobiota</taxon>
        <taxon>Opitutia</taxon>
        <taxon>Opitutales</taxon>
        <taxon>Opitutaceae</taxon>
        <taxon>Cephaloticoccus</taxon>
    </lineage>
</organism>
<dbReference type="InterPro" id="IPR036691">
    <property type="entry name" value="Endo/exonu/phosph_ase_sf"/>
</dbReference>
<dbReference type="InterPro" id="IPR005135">
    <property type="entry name" value="Endo/exonuclease/phosphatase"/>
</dbReference>
<reference evidence="4" key="1">
    <citation type="submission" date="2016-02" db="EMBL/GenBank/DDBJ databases">
        <authorList>
            <person name="Sanders J.G."/>
            <person name="Lin J.Y."/>
            <person name="Wertz J.T."/>
            <person name="Russell J.A."/>
            <person name="Moreau C.S."/>
            <person name="Powell S."/>
        </authorList>
    </citation>
    <scope>NUCLEOTIDE SEQUENCE [LARGE SCALE GENOMIC DNA]</scope>
    <source>
        <strain evidence="4">CAG34</strain>
    </source>
</reference>
<protein>
    <recommendedName>
        <fullName evidence="2">Endonuclease/exonuclease/phosphatase domain-containing protein</fullName>
    </recommendedName>
</protein>
<feature type="domain" description="Endonuclease/exonuclease/phosphatase" evidence="2">
    <location>
        <begin position="56"/>
        <end position="316"/>
    </location>
</feature>
<dbReference type="SUPFAM" id="SSF56219">
    <property type="entry name" value="DNase I-like"/>
    <property type="match status" value="1"/>
</dbReference>
<dbReference type="PANTHER" id="PTHR42834">
    <property type="entry name" value="ENDONUCLEASE/EXONUCLEASE/PHOSPHATASE FAMILY PROTEIN (AFU_ORTHOLOGUE AFUA_3G09210)"/>
    <property type="match status" value="1"/>
</dbReference>
<keyword evidence="1" id="KW-0732">Signal</keyword>
<proteinExistence type="predicted"/>
<dbReference type="PANTHER" id="PTHR42834:SF1">
    <property type="entry name" value="ENDONUCLEASE_EXONUCLEASE_PHOSPHATASE FAMILY PROTEIN (AFU_ORTHOLOGUE AFUA_3G09210)"/>
    <property type="match status" value="1"/>
</dbReference>